<proteinExistence type="predicted"/>
<dbReference type="EMBL" id="QUSF01000062">
    <property type="protein sequence ID" value="RLV97055.1"/>
    <property type="molecule type" value="Genomic_DNA"/>
</dbReference>
<name>A0A3L8S5A2_CHLGU</name>
<protein>
    <submittedName>
        <fullName evidence="1">Uncharacterized protein</fullName>
    </submittedName>
</protein>
<dbReference type="Proteomes" id="UP000276834">
    <property type="component" value="Unassembled WGS sequence"/>
</dbReference>
<keyword evidence="2" id="KW-1185">Reference proteome</keyword>
<organism evidence="1 2">
    <name type="scientific">Chloebia gouldiae</name>
    <name type="common">Gouldian finch</name>
    <name type="synonym">Erythrura gouldiae</name>
    <dbReference type="NCBI Taxonomy" id="44316"/>
    <lineage>
        <taxon>Eukaryota</taxon>
        <taxon>Metazoa</taxon>
        <taxon>Chordata</taxon>
        <taxon>Craniata</taxon>
        <taxon>Vertebrata</taxon>
        <taxon>Euteleostomi</taxon>
        <taxon>Archelosauria</taxon>
        <taxon>Archosauria</taxon>
        <taxon>Dinosauria</taxon>
        <taxon>Saurischia</taxon>
        <taxon>Theropoda</taxon>
        <taxon>Coelurosauria</taxon>
        <taxon>Aves</taxon>
        <taxon>Neognathae</taxon>
        <taxon>Neoaves</taxon>
        <taxon>Telluraves</taxon>
        <taxon>Australaves</taxon>
        <taxon>Passeriformes</taxon>
        <taxon>Passeroidea</taxon>
        <taxon>Passeridae</taxon>
        <taxon>Chloebia</taxon>
    </lineage>
</organism>
<reference evidence="1 2" key="1">
    <citation type="journal article" date="2018" name="Proc. R. Soc. B">
        <title>A non-coding region near Follistatin controls head colour polymorphism in the Gouldian finch.</title>
        <authorList>
            <person name="Toomey M.B."/>
            <person name="Marques C.I."/>
            <person name="Andrade P."/>
            <person name="Araujo P.M."/>
            <person name="Sabatino S."/>
            <person name="Gazda M.A."/>
            <person name="Afonso S."/>
            <person name="Lopes R.J."/>
            <person name="Corbo J.C."/>
            <person name="Carneiro M."/>
        </authorList>
    </citation>
    <scope>NUCLEOTIDE SEQUENCE [LARGE SCALE GENOMIC DNA]</scope>
    <source>
        <strain evidence="1">Red01</strain>
        <tissue evidence="1">Muscle</tissue>
    </source>
</reference>
<gene>
    <name evidence="1" type="ORF">DV515_00012131</name>
</gene>
<evidence type="ECO:0000313" key="2">
    <source>
        <dbReference type="Proteomes" id="UP000276834"/>
    </source>
</evidence>
<dbReference type="AlphaFoldDB" id="A0A3L8S5A2"/>
<accession>A0A3L8S5A2</accession>
<evidence type="ECO:0000313" key="1">
    <source>
        <dbReference type="EMBL" id="RLV97055.1"/>
    </source>
</evidence>
<sequence>MWCLQQVRIGLCEPCLGSVSSLDGQGQQLCKRSAAELSRGWLFHCLQVLEKWWRGNNWEELEGVGPHT</sequence>
<comment type="caution">
    <text evidence="1">The sequence shown here is derived from an EMBL/GenBank/DDBJ whole genome shotgun (WGS) entry which is preliminary data.</text>
</comment>